<evidence type="ECO:0008006" key="3">
    <source>
        <dbReference type="Google" id="ProtNLM"/>
    </source>
</evidence>
<reference evidence="1 2" key="1">
    <citation type="submission" date="2024-04" db="EMBL/GenBank/DDBJ databases">
        <title>Genomic Markers of Mycobacteria.</title>
        <authorList>
            <person name="Soliman M.S."/>
            <person name="Elkholy A."/>
            <person name="Soliman N.S."/>
            <person name="Abbas A."/>
            <person name="Khayrat S."/>
            <person name="Shawky S."/>
        </authorList>
    </citation>
    <scope>NUCLEOTIDE SEQUENCE [LARGE SCALE GENOMIC DNA]</scope>
    <source>
        <strain evidence="1 2">Egy-CU-AM5</strain>
    </source>
</reference>
<name>A0ABV3VI37_9MYCO</name>
<dbReference type="RefSeq" id="WP_368573763.1">
    <property type="nucleotide sequence ID" value="NZ_JBDLOU010000058.1"/>
</dbReference>
<organism evidence="1 2">
    <name type="scientific">Mycolicibacterium porcinum</name>
    <dbReference type="NCBI Taxonomy" id="39693"/>
    <lineage>
        <taxon>Bacteria</taxon>
        <taxon>Bacillati</taxon>
        <taxon>Actinomycetota</taxon>
        <taxon>Actinomycetes</taxon>
        <taxon>Mycobacteriales</taxon>
        <taxon>Mycobacteriaceae</taxon>
        <taxon>Mycolicibacterium</taxon>
    </lineage>
</organism>
<proteinExistence type="predicted"/>
<dbReference type="Proteomes" id="UP001558474">
    <property type="component" value="Unassembled WGS sequence"/>
</dbReference>
<gene>
    <name evidence="1" type="ORF">ABFW12_22820</name>
</gene>
<evidence type="ECO:0000313" key="2">
    <source>
        <dbReference type="Proteomes" id="UP001558474"/>
    </source>
</evidence>
<evidence type="ECO:0000313" key="1">
    <source>
        <dbReference type="EMBL" id="MEX3741064.1"/>
    </source>
</evidence>
<protein>
    <recommendedName>
        <fullName evidence="3">Helix-turn-helix domain containing protein</fullName>
    </recommendedName>
</protein>
<sequence length="280" mass="31112">MNMCAKCGGPDRVGLRRGLCANCYASARRRIGFTSTYVDAEPVREHVQALIDAGLSRRRICHLAGISRRSFHSLLNGVAAENLGPARTVAGHNADRLLAVPLPGPSVHRITDPGQLVPADGTVRRLRSLVAIGYRQADLCRRIGVSKDNGGRVFRGEHPTVRARFACRVDDLFQELQLTPGPHNASRDRAARLGWLPPLAWDEDTIDNPYAAPDLGRDERVRLPEKYVELRELGYSDALIVARLDVTARALERALERDSIPIRIELRRLAREQRREAEAA</sequence>
<dbReference type="EMBL" id="JBDLOU010000058">
    <property type="protein sequence ID" value="MEX3741064.1"/>
    <property type="molecule type" value="Genomic_DNA"/>
</dbReference>
<keyword evidence="2" id="KW-1185">Reference proteome</keyword>
<accession>A0ABV3VI37</accession>
<comment type="caution">
    <text evidence="1">The sequence shown here is derived from an EMBL/GenBank/DDBJ whole genome shotgun (WGS) entry which is preliminary data.</text>
</comment>